<reference evidence="2 3" key="1">
    <citation type="submission" date="2009-11" db="EMBL/GenBank/DDBJ databases">
        <title>Annotation of Allomyces macrogynus ATCC 38327.</title>
        <authorList>
            <consortium name="The Broad Institute Genome Sequencing Platform"/>
            <person name="Russ C."/>
            <person name="Cuomo C."/>
            <person name="Burger G."/>
            <person name="Gray M.W."/>
            <person name="Holland P.W.H."/>
            <person name="King N."/>
            <person name="Lang F.B.F."/>
            <person name="Roger A.J."/>
            <person name="Ruiz-Trillo I."/>
            <person name="Young S.K."/>
            <person name="Zeng Q."/>
            <person name="Gargeya S."/>
            <person name="Fitzgerald M."/>
            <person name="Haas B."/>
            <person name="Abouelleil A."/>
            <person name="Alvarado L."/>
            <person name="Arachchi H.M."/>
            <person name="Berlin A."/>
            <person name="Chapman S.B."/>
            <person name="Gearin G."/>
            <person name="Goldberg J."/>
            <person name="Griggs A."/>
            <person name="Gujja S."/>
            <person name="Hansen M."/>
            <person name="Heiman D."/>
            <person name="Howarth C."/>
            <person name="Larimer J."/>
            <person name="Lui A."/>
            <person name="MacDonald P.J.P."/>
            <person name="McCowen C."/>
            <person name="Montmayeur A."/>
            <person name="Murphy C."/>
            <person name="Neiman D."/>
            <person name="Pearson M."/>
            <person name="Priest M."/>
            <person name="Roberts A."/>
            <person name="Saif S."/>
            <person name="Shea T."/>
            <person name="Sisk P."/>
            <person name="Stolte C."/>
            <person name="Sykes S."/>
            <person name="Wortman J."/>
            <person name="Nusbaum C."/>
            <person name="Birren B."/>
        </authorList>
    </citation>
    <scope>NUCLEOTIDE SEQUENCE [LARGE SCALE GENOMIC DNA]</scope>
    <source>
        <strain evidence="2 3">ATCC 38327</strain>
    </source>
</reference>
<accession>A0A0L0SDH7</accession>
<dbReference type="EMBL" id="GG745336">
    <property type="protein sequence ID" value="KNE60608.1"/>
    <property type="molecule type" value="Genomic_DNA"/>
</dbReference>
<organism evidence="2 3">
    <name type="scientific">Allomyces macrogynus (strain ATCC 38327)</name>
    <name type="common">Allomyces javanicus var. macrogynus</name>
    <dbReference type="NCBI Taxonomy" id="578462"/>
    <lineage>
        <taxon>Eukaryota</taxon>
        <taxon>Fungi</taxon>
        <taxon>Fungi incertae sedis</taxon>
        <taxon>Blastocladiomycota</taxon>
        <taxon>Blastocladiomycetes</taxon>
        <taxon>Blastocladiales</taxon>
        <taxon>Blastocladiaceae</taxon>
        <taxon>Allomyces</taxon>
    </lineage>
</organism>
<name>A0A0L0SDH7_ALLM3</name>
<dbReference type="AlphaFoldDB" id="A0A0L0SDH7"/>
<feature type="region of interest" description="Disordered" evidence="1">
    <location>
        <begin position="1"/>
        <end position="107"/>
    </location>
</feature>
<sequence length="107" mass="11371">MSRRSRSCRNRQDFDPVHKGQKTTTVPSAEIPASTAPVATTPCTKGAAKPTSTVVVPESPAKTEPCVTTITQEPPKATTTTTTTTAAPKTTDSYIKKQVDESSDSLY</sequence>
<dbReference type="Proteomes" id="UP000054350">
    <property type="component" value="Unassembled WGS sequence"/>
</dbReference>
<dbReference type="VEuPathDB" id="FungiDB:AMAG_05987"/>
<gene>
    <name evidence="2" type="ORF">AMAG_05987</name>
</gene>
<protein>
    <submittedName>
        <fullName evidence="2">Uncharacterized protein</fullName>
    </submittedName>
</protein>
<keyword evidence="3" id="KW-1185">Reference proteome</keyword>
<reference evidence="3" key="2">
    <citation type="submission" date="2009-11" db="EMBL/GenBank/DDBJ databases">
        <title>The Genome Sequence of Allomyces macrogynus strain ATCC 38327.</title>
        <authorList>
            <consortium name="The Broad Institute Genome Sequencing Platform"/>
            <person name="Russ C."/>
            <person name="Cuomo C."/>
            <person name="Shea T."/>
            <person name="Young S.K."/>
            <person name="Zeng Q."/>
            <person name="Koehrsen M."/>
            <person name="Haas B."/>
            <person name="Borodovsky M."/>
            <person name="Guigo R."/>
            <person name="Alvarado L."/>
            <person name="Berlin A."/>
            <person name="Borenstein D."/>
            <person name="Chen Z."/>
            <person name="Engels R."/>
            <person name="Freedman E."/>
            <person name="Gellesch M."/>
            <person name="Goldberg J."/>
            <person name="Griggs A."/>
            <person name="Gujja S."/>
            <person name="Heiman D."/>
            <person name="Hepburn T."/>
            <person name="Howarth C."/>
            <person name="Jen D."/>
            <person name="Larson L."/>
            <person name="Lewis B."/>
            <person name="Mehta T."/>
            <person name="Park D."/>
            <person name="Pearson M."/>
            <person name="Roberts A."/>
            <person name="Saif S."/>
            <person name="Shenoy N."/>
            <person name="Sisk P."/>
            <person name="Stolte C."/>
            <person name="Sykes S."/>
            <person name="Walk T."/>
            <person name="White J."/>
            <person name="Yandava C."/>
            <person name="Burger G."/>
            <person name="Gray M.W."/>
            <person name="Holland P.W.H."/>
            <person name="King N."/>
            <person name="Lang F.B.F."/>
            <person name="Roger A.J."/>
            <person name="Ruiz-Trillo I."/>
            <person name="Lander E."/>
            <person name="Nusbaum C."/>
        </authorList>
    </citation>
    <scope>NUCLEOTIDE SEQUENCE [LARGE SCALE GENOMIC DNA]</scope>
    <source>
        <strain evidence="3">ATCC 38327</strain>
    </source>
</reference>
<proteinExistence type="predicted"/>
<evidence type="ECO:0000313" key="2">
    <source>
        <dbReference type="EMBL" id="KNE60608.1"/>
    </source>
</evidence>
<evidence type="ECO:0000313" key="3">
    <source>
        <dbReference type="Proteomes" id="UP000054350"/>
    </source>
</evidence>
<evidence type="ECO:0000256" key="1">
    <source>
        <dbReference type="SAM" id="MobiDB-lite"/>
    </source>
</evidence>
<feature type="compositionally biased region" description="Low complexity" evidence="1">
    <location>
        <begin position="68"/>
        <end position="91"/>
    </location>
</feature>